<comment type="caution">
    <text evidence="6">The sequence shown here is derived from an EMBL/GenBank/DDBJ whole genome shotgun (WGS) entry which is preliminary data.</text>
</comment>
<dbReference type="Gene3D" id="1.10.490.10">
    <property type="entry name" value="Globins"/>
    <property type="match status" value="1"/>
</dbReference>
<evidence type="ECO:0000256" key="3">
    <source>
        <dbReference type="ARBA" id="ARBA00022723"/>
    </source>
</evidence>
<dbReference type="InterPro" id="IPR009050">
    <property type="entry name" value="Globin-like_sf"/>
</dbReference>
<comment type="similarity">
    <text evidence="5">Belongs to the truncated hemoglobin family. Group II subfamily.</text>
</comment>
<keyword evidence="4" id="KW-0408">Iron</keyword>
<dbReference type="SUPFAM" id="SSF46458">
    <property type="entry name" value="Globin-like"/>
    <property type="match status" value="1"/>
</dbReference>
<evidence type="ECO:0000256" key="2">
    <source>
        <dbReference type="ARBA" id="ARBA00022617"/>
    </source>
</evidence>
<gene>
    <name evidence="6" type="ORF">J2Z37_003767</name>
</gene>
<evidence type="ECO:0000256" key="5">
    <source>
        <dbReference type="ARBA" id="ARBA00034496"/>
    </source>
</evidence>
<accession>A0ABS4GU13</accession>
<dbReference type="InterPro" id="IPR044203">
    <property type="entry name" value="GlbO/GLB3-like"/>
</dbReference>
<sequence>MEYIENIYEKIGGEETISKLVNAFYGNVAKHPDLIPIFPDDLTEVANRQFKFLTQFFGGPLLYSMEYGHPMLRARHIPFPITPKRAEAWLSCMHDAMDKIGLEGPIREHMFQRLTQVAYHMVNQPPEND</sequence>
<evidence type="ECO:0000313" key="6">
    <source>
        <dbReference type="EMBL" id="MBP1933754.1"/>
    </source>
</evidence>
<dbReference type="Proteomes" id="UP001519343">
    <property type="component" value="Unassembled WGS sequence"/>
</dbReference>
<proteinExistence type="inferred from homology"/>
<evidence type="ECO:0000313" key="7">
    <source>
        <dbReference type="Proteomes" id="UP001519343"/>
    </source>
</evidence>
<dbReference type="PANTHER" id="PTHR47366">
    <property type="entry name" value="TWO-ON-TWO HEMOGLOBIN-3"/>
    <property type="match status" value="1"/>
</dbReference>
<name>A0ABS4GU13_9BACL</name>
<dbReference type="Pfam" id="PF01152">
    <property type="entry name" value="Bac_globin"/>
    <property type="match status" value="1"/>
</dbReference>
<dbReference type="InterPro" id="IPR001486">
    <property type="entry name" value="Hemoglobin_trunc"/>
</dbReference>
<dbReference type="PANTHER" id="PTHR47366:SF1">
    <property type="entry name" value="TWO-ON-TWO HEMOGLOBIN-3"/>
    <property type="match status" value="1"/>
</dbReference>
<evidence type="ECO:0000256" key="1">
    <source>
        <dbReference type="ARBA" id="ARBA00022448"/>
    </source>
</evidence>
<dbReference type="RefSeq" id="WP_245203922.1">
    <property type="nucleotide sequence ID" value="NZ_JAGGKT010000013.1"/>
</dbReference>
<protein>
    <submittedName>
        <fullName evidence="6">Hemoglobin</fullName>
    </submittedName>
</protein>
<keyword evidence="2" id="KW-0349">Heme</keyword>
<reference evidence="6 7" key="1">
    <citation type="submission" date="2021-03" db="EMBL/GenBank/DDBJ databases">
        <title>Genomic Encyclopedia of Type Strains, Phase IV (KMG-IV): sequencing the most valuable type-strain genomes for metagenomic binning, comparative biology and taxonomic classification.</title>
        <authorList>
            <person name="Goeker M."/>
        </authorList>
    </citation>
    <scope>NUCLEOTIDE SEQUENCE [LARGE SCALE GENOMIC DNA]</scope>
    <source>
        <strain evidence="6 7">DSM 24738</strain>
    </source>
</reference>
<keyword evidence="3" id="KW-0479">Metal-binding</keyword>
<organism evidence="6 7">
    <name type="scientific">Ammoniphilus resinae</name>
    <dbReference type="NCBI Taxonomy" id="861532"/>
    <lineage>
        <taxon>Bacteria</taxon>
        <taxon>Bacillati</taxon>
        <taxon>Bacillota</taxon>
        <taxon>Bacilli</taxon>
        <taxon>Bacillales</taxon>
        <taxon>Paenibacillaceae</taxon>
        <taxon>Aneurinibacillus group</taxon>
        <taxon>Ammoniphilus</taxon>
    </lineage>
</organism>
<keyword evidence="1" id="KW-0813">Transport</keyword>
<dbReference type="CDD" id="cd14772">
    <property type="entry name" value="TrHb2_Bs-trHb-like_O"/>
    <property type="match status" value="1"/>
</dbReference>
<dbReference type="InterPro" id="IPR012292">
    <property type="entry name" value="Globin/Proto"/>
</dbReference>
<evidence type="ECO:0000256" key="4">
    <source>
        <dbReference type="ARBA" id="ARBA00023004"/>
    </source>
</evidence>
<dbReference type="EMBL" id="JAGGKT010000013">
    <property type="protein sequence ID" value="MBP1933754.1"/>
    <property type="molecule type" value="Genomic_DNA"/>
</dbReference>
<keyword evidence="7" id="KW-1185">Reference proteome</keyword>